<keyword evidence="2" id="KW-1185">Reference proteome</keyword>
<gene>
    <name evidence="1" type="ORF">H9L05_01770</name>
</gene>
<dbReference type="PANTHER" id="PTHR36452">
    <property type="entry name" value="CHROMOSOME 12, WHOLE GENOME SHOTGUN SEQUENCE"/>
    <property type="match status" value="1"/>
</dbReference>
<dbReference type="AlphaFoldDB" id="A0A7H0GW64"/>
<dbReference type="PIRSF" id="PIRSF028451">
    <property type="entry name" value="UCP028451"/>
    <property type="match status" value="1"/>
</dbReference>
<dbReference type="EMBL" id="CP060784">
    <property type="protein sequence ID" value="QNP52530.1"/>
    <property type="molecule type" value="Genomic_DNA"/>
</dbReference>
<dbReference type="Pfam" id="PF09365">
    <property type="entry name" value="DUF2461"/>
    <property type="match status" value="1"/>
</dbReference>
<evidence type="ECO:0000313" key="1">
    <source>
        <dbReference type="EMBL" id="QNP52530.1"/>
    </source>
</evidence>
<dbReference type="Proteomes" id="UP000516093">
    <property type="component" value="Chromosome"/>
</dbReference>
<proteinExistence type="predicted"/>
<accession>A0A7H0GW64</accession>
<evidence type="ECO:0000313" key="2">
    <source>
        <dbReference type="Proteomes" id="UP000516093"/>
    </source>
</evidence>
<name>A0A7H0GW64_9BACT</name>
<reference evidence="1 2" key="1">
    <citation type="submission" date="2020-08" db="EMBL/GenBank/DDBJ databases">
        <title>Genome sequence of Hymenobacter qilianensis JCM 19763T.</title>
        <authorList>
            <person name="Hyun D.-W."/>
            <person name="Bae J.-W."/>
        </authorList>
    </citation>
    <scope>NUCLEOTIDE SEQUENCE [LARGE SCALE GENOMIC DNA]</scope>
    <source>
        <strain evidence="1 2">JCM 19763</strain>
    </source>
</reference>
<dbReference type="NCBIfam" id="TIGR02453">
    <property type="entry name" value="TIGR02453 family protein"/>
    <property type="match status" value="1"/>
</dbReference>
<sequence>MNLAPVLSFLRELANNNNKPWMDAHRGEYQRARAEFTELVKTALQGLQQFEPELAGLTAAASQYRINKNDRFQQSDEPYKKHMGAGFARDGRHSPWAGYFLAVGPNGTSWVGAGKWRPETPAVARIRQEIHYNAPAFHALREEADMVRFYPDGLEGERLQRPPKGYDKNDPDLEWLKLKDFFVSRSFTDAQVLKPNFAQEVVTSLRAAQPLVRFLNQALTEG</sequence>
<organism evidence="1 2">
    <name type="scientific">Hymenobacter qilianensis</name>
    <dbReference type="NCBI Taxonomy" id="1385715"/>
    <lineage>
        <taxon>Bacteria</taxon>
        <taxon>Pseudomonadati</taxon>
        <taxon>Bacteroidota</taxon>
        <taxon>Cytophagia</taxon>
        <taxon>Cytophagales</taxon>
        <taxon>Hymenobacteraceae</taxon>
        <taxon>Hymenobacter</taxon>
    </lineage>
</organism>
<dbReference type="InterPro" id="IPR012808">
    <property type="entry name" value="CHP02453"/>
</dbReference>
<protein>
    <submittedName>
        <fullName evidence="1">DUF2461 domain-containing protein</fullName>
    </submittedName>
</protein>
<dbReference type="PANTHER" id="PTHR36452:SF1">
    <property type="entry name" value="DUF2461 DOMAIN-CONTAINING PROTEIN"/>
    <property type="match status" value="1"/>
</dbReference>
<dbReference type="KEGG" id="hqi:H9L05_01770"/>
<dbReference type="InterPro" id="IPR015996">
    <property type="entry name" value="UCP028451"/>
</dbReference>
<dbReference type="RefSeq" id="WP_187732784.1">
    <property type="nucleotide sequence ID" value="NZ_BMFN01000002.1"/>
</dbReference>